<comment type="caution">
    <text evidence="2">The sequence shown here is derived from an EMBL/GenBank/DDBJ whole genome shotgun (WGS) entry which is preliminary data.</text>
</comment>
<gene>
    <name evidence="2" type="ORF">FPANT_9439</name>
</gene>
<name>A0A8H5NVU4_9HYPO</name>
<feature type="region of interest" description="Disordered" evidence="1">
    <location>
        <begin position="102"/>
        <end position="165"/>
    </location>
</feature>
<reference evidence="2 3" key="1">
    <citation type="submission" date="2020-05" db="EMBL/GenBank/DDBJ databases">
        <title>Identification and distribution of gene clusters putatively required for synthesis of sphingolipid metabolism inhibitors in phylogenetically diverse species of the filamentous fungus Fusarium.</title>
        <authorList>
            <person name="Kim H.-S."/>
            <person name="Busman M."/>
            <person name="Brown D.W."/>
            <person name="Divon H."/>
            <person name="Uhlig S."/>
            <person name="Proctor R.H."/>
        </authorList>
    </citation>
    <scope>NUCLEOTIDE SEQUENCE [LARGE SCALE GENOMIC DNA]</scope>
    <source>
        <strain evidence="2 3">NRRL 25211</strain>
    </source>
</reference>
<proteinExistence type="predicted"/>
<evidence type="ECO:0000313" key="2">
    <source>
        <dbReference type="EMBL" id="KAF5580164.1"/>
    </source>
</evidence>
<evidence type="ECO:0000256" key="1">
    <source>
        <dbReference type="SAM" id="MobiDB-lite"/>
    </source>
</evidence>
<dbReference type="EMBL" id="JAAOAR010000504">
    <property type="protein sequence ID" value="KAF5580164.1"/>
    <property type="molecule type" value="Genomic_DNA"/>
</dbReference>
<keyword evidence="3" id="KW-1185">Reference proteome</keyword>
<protein>
    <submittedName>
        <fullName evidence="2">Uncharacterized protein</fullName>
    </submittedName>
</protein>
<feature type="compositionally biased region" description="Gly residues" evidence="1">
    <location>
        <begin position="150"/>
        <end position="165"/>
    </location>
</feature>
<dbReference type="AlphaFoldDB" id="A0A8H5NVU4"/>
<feature type="compositionally biased region" description="Basic and acidic residues" evidence="1">
    <location>
        <begin position="102"/>
        <end position="113"/>
    </location>
</feature>
<dbReference type="Proteomes" id="UP000544095">
    <property type="component" value="Unassembled WGS sequence"/>
</dbReference>
<organism evidence="2 3">
    <name type="scientific">Fusarium pseudoanthophilum</name>
    <dbReference type="NCBI Taxonomy" id="48495"/>
    <lineage>
        <taxon>Eukaryota</taxon>
        <taxon>Fungi</taxon>
        <taxon>Dikarya</taxon>
        <taxon>Ascomycota</taxon>
        <taxon>Pezizomycotina</taxon>
        <taxon>Sordariomycetes</taxon>
        <taxon>Hypocreomycetidae</taxon>
        <taxon>Hypocreales</taxon>
        <taxon>Nectriaceae</taxon>
        <taxon>Fusarium</taxon>
        <taxon>Fusarium fujikuroi species complex</taxon>
    </lineage>
</organism>
<accession>A0A8H5NVU4</accession>
<sequence>MEWTKATYNEQYEKWVPWMEDIYLRWFTKDNKTSYAAKREFTSPHHGPLSSNTMIENLDKTKVTGVEQVDTLQDGVHNLAAGQVGQGGLLQPVGDLASKEGVNRAERQGRDENGGYVNKDAPGSGAMNSTANAVVGGGQGAAQGLQDVGKGVGNTVGGLLGGKKE</sequence>
<evidence type="ECO:0000313" key="3">
    <source>
        <dbReference type="Proteomes" id="UP000544095"/>
    </source>
</evidence>